<sequence length="408" mass="47206">MVRLLYLTNAIPYKSICHAGGKTFYYYVNAANANDGIDLKVIGLCKADERQFIKEIREKIDCRFVLTMGTSLLNIKRILMDIWGICTFQRCFEQSYFKKYYILKEVKQLHEEGFEPDVIILEWTNMVLLVKSIKKVFPYAKIIASEHDVSFLGAQRKYIQADGKVRHRLKKRYLKLKKLELDAISACDIVMPQNEKDKKLLMENNVPEEKIHVLTAYFHNMSHIKREQVNHDILFWGAMYRQENYEAAIWFIDNVMSLLEDTDVRFIVAGNRPPKELQIRSNDRVIVTGFIEDETPYFANSLCFVSPLLTGAGIKVKVIEALSAGIPILTNSIGIEGIPAEDGVSYFHCETAQDYAYFIKKFLNGEIEKDSLLENQYQVIEKYFDLEKSAKDYISLIKHLGEKNATKK</sequence>
<reference evidence="2 3" key="1">
    <citation type="submission" date="2021-10" db="EMBL/GenBank/DDBJ databases">
        <title>Collection of gut derived symbiotic bacterial strains cultured from healthy donors.</title>
        <authorList>
            <person name="Lin H."/>
            <person name="Littmann E."/>
            <person name="Kohout C."/>
            <person name="Pamer E.G."/>
        </authorList>
    </citation>
    <scope>NUCLEOTIDE SEQUENCE [LARGE SCALE GENOMIC DNA]</scope>
    <source>
        <strain evidence="2 3">DFI.1.165</strain>
    </source>
</reference>
<keyword evidence="3" id="KW-1185">Reference proteome</keyword>
<evidence type="ECO:0000256" key="1">
    <source>
        <dbReference type="ARBA" id="ARBA00022679"/>
    </source>
</evidence>
<accession>A0ABS8DJ53</accession>
<dbReference type="RefSeq" id="WP_066730913.1">
    <property type="nucleotide sequence ID" value="NZ_JAJCIQ010000004.1"/>
</dbReference>
<comment type="caution">
    <text evidence="2">The sequence shown here is derived from an EMBL/GenBank/DDBJ whole genome shotgun (WGS) entry which is preliminary data.</text>
</comment>
<name>A0ABS8DJ53_9FIRM</name>
<proteinExistence type="predicted"/>
<dbReference type="Gene3D" id="3.40.50.2000">
    <property type="entry name" value="Glycogen Phosphorylase B"/>
    <property type="match status" value="2"/>
</dbReference>
<dbReference type="PANTHER" id="PTHR46401">
    <property type="entry name" value="GLYCOSYLTRANSFERASE WBBK-RELATED"/>
    <property type="match status" value="1"/>
</dbReference>
<dbReference type="PANTHER" id="PTHR46401:SF2">
    <property type="entry name" value="GLYCOSYLTRANSFERASE WBBK-RELATED"/>
    <property type="match status" value="1"/>
</dbReference>
<evidence type="ECO:0000313" key="3">
    <source>
        <dbReference type="Proteomes" id="UP001299546"/>
    </source>
</evidence>
<keyword evidence="1" id="KW-0808">Transferase</keyword>
<evidence type="ECO:0000313" key="2">
    <source>
        <dbReference type="EMBL" id="MCB7388097.1"/>
    </source>
</evidence>
<dbReference type="Pfam" id="PF13692">
    <property type="entry name" value="Glyco_trans_1_4"/>
    <property type="match status" value="1"/>
</dbReference>
<dbReference type="EMBL" id="JAJCIS010000008">
    <property type="protein sequence ID" value="MCB7388097.1"/>
    <property type="molecule type" value="Genomic_DNA"/>
</dbReference>
<dbReference type="SUPFAM" id="SSF53756">
    <property type="entry name" value="UDP-Glycosyltransferase/glycogen phosphorylase"/>
    <property type="match status" value="1"/>
</dbReference>
<organism evidence="2 3">
    <name type="scientific">Bariatricus massiliensis</name>
    <dbReference type="NCBI Taxonomy" id="1745713"/>
    <lineage>
        <taxon>Bacteria</taxon>
        <taxon>Bacillati</taxon>
        <taxon>Bacillota</taxon>
        <taxon>Clostridia</taxon>
        <taxon>Lachnospirales</taxon>
        <taxon>Lachnospiraceae</taxon>
        <taxon>Bariatricus</taxon>
    </lineage>
</organism>
<dbReference type="Proteomes" id="UP001299546">
    <property type="component" value="Unassembled WGS sequence"/>
</dbReference>
<gene>
    <name evidence="2" type="ORF">LIZ65_12450</name>
</gene>
<protein>
    <submittedName>
        <fullName evidence="2">Glycosyltransferase family 4 protein</fullName>
    </submittedName>
</protein>